<feature type="compositionally biased region" description="Polar residues" evidence="1">
    <location>
        <begin position="455"/>
        <end position="474"/>
    </location>
</feature>
<evidence type="ECO:0000256" key="1">
    <source>
        <dbReference type="SAM" id="MobiDB-lite"/>
    </source>
</evidence>
<proteinExistence type="predicted"/>
<gene>
    <name evidence="3" type="ORF">RRG08_033119</name>
</gene>
<feature type="region of interest" description="Disordered" evidence="1">
    <location>
        <begin position="58"/>
        <end position="87"/>
    </location>
</feature>
<dbReference type="PANTHER" id="PTHR14523:SF1">
    <property type="entry name" value="HOMOLOGOUS RECOMBINATION OB-FOLD PROTEIN"/>
    <property type="match status" value="1"/>
</dbReference>
<dbReference type="Pfam" id="PF15072">
    <property type="entry name" value="HROB"/>
    <property type="match status" value="1"/>
</dbReference>
<evidence type="ECO:0000259" key="2">
    <source>
        <dbReference type="Pfam" id="PF15072"/>
    </source>
</evidence>
<dbReference type="InterPro" id="IPR058570">
    <property type="entry name" value="HROB_OB"/>
</dbReference>
<feature type="domain" description="Homologous recombination OB-fold protein OB-fold" evidence="2">
    <location>
        <begin position="179"/>
        <end position="260"/>
    </location>
</feature>
<dbReference type="GO" id="GO:0000725">
    <property type="term" value="P:recombinational repair"/>
    <property type="evidence" value="ECO:0007669"/>
    <property type="project" value="InterPro"/>
</dbReference>
<dbReference type="InterPro" id="IPR028045">
    <property type="entry name" value="HROB"/>
</dbReference>
<comment type="caution">
    <text evidence="3">The sequence shown here is derived from an EMBL/GenBank/DDBJ whole genome shotgun (WGS) entry which is preliminary data.</text>
</comment>
<dbReference type="PANTHER" id="PTHR14523">
    <property type="entry name" value="UNCHARACTERIZED PROTEIN C17ORF53 HOMOLOG"/>
    <property type="match status" value="1"/>
</dbReference>
<sequence length="697" mass="76575">MFEIPDDDGFWDNFSLEEDTNPCLRNKTSNDPEELTSNISNIGTRTCSENILGKNVKRSNALLGTKPGTSGDPIQSKKRSERKFPGPAGLLPSMASLGHPSSSAIELVGTIPGSIPTKEDHQEADHFLSSQNQTEDVCSLPQWKRMMEDLGDDAQTLLSKFSIKTLLLRASRKMLNKGKTPLVFGLIESLDSQGADAGFVIRDQTGKMKGSLHKDLFHDPSSALQAGCVIILRQVSVISPSARTHYLNVTPGNVVFVYSPTKQASVTKKPWCSPSVSLASPESSIKDFEVYPSLQEIIAESQRELSESLKDFHNQCHSRLSSGAPHISNRHGQRLSSPSLFSTGVPMLNKPGNNTRFQPRPVRPGRNPQPFGGITRPQGSAYNPSQLPNNFLRESPIPSRNSSANSCLRQTFCGVANRRDFPCGGSEESRGYMISGKVAVKQKGKDQLHLITREASTGNHAPNPLHSSQQTSDIGQDYKNNEFDFDFAGDNEDGELLQLCDETLSNCENINEGTLLNQFRQNHSAATTNPQKVINNVIPHVFKDSVNENKIINFEPNSIKNSNNSTVERKLSSGKTFTFKRHSPSSCAVNTNSNKRKCMTNQQSLASLAEANQTKRSDLVSISIEQDAGASSNNKLDSVAFGRAQEKVDNNRLRDSRIQLGQRSLQTDLPAPSTDTLALWDDDLTDDLLMSQLSEDF</sequence>
<accession>A0AAE0Y0E9</accession>
<dbReference type="AlphaFoldDB" id="A0AAE0Y0E9"/>
<evidence type="ECO:0000313" key="4">
    <source>
        <dbReference type="Proteomes" id="UP001283361"/>
    </source>
</evidence>
<dbReference type="EMBL" id="JAWDGP010007210">
    <property type="protein sequence ID" value="KAK3728023.1"/>
    <property type="molecule type" value="Genomic_DNA"/>
</dbReference>
<protein>
    <recommendedName>
        <fullName evidence="2">Homologous recombination OB-fold protein OB-fold domain-containing protein</fullName>
    </recommendedName>
</protein>
<dbReference type="Proteomes" id="UP001283361">
    <property type="component" value="Unassembled WGS sequence"/>
</dbReference>
<evidence type="ECO:0000313" key="3">
    <source>
        <dbReference type="EMBL" id="KAK3728023.1"/>
    </source>
</evidence>
<feature type="region of interest" description="Disordered" evidence="1">
    <location>
        <begin position="455"/>
        <end position="477"/>
    </location>
</feature>
<reference evidence="3" key="1">
    <citation type="journal article" date="2023" name="G3 (Bethesda)">
        <title>A reference genome for the long-term kleptoplast-retaining sea slug Elysia crispata morphotype clarki.</title>
        <authorList>
            <person name="Eastman K.E."/>
            <person name="Pendleton A.L."/>
            <person name="Shaikh M.A."/>
            <person name="Suttiyut T."/>
            <person name="Ogas R."/>
            <person name="Tomko P."/>
            <person name="Gavelis G."/>
            <person name="Widhalm J.R."/>
            <person name="Wisecaver J.H."/>
        </authorList>
    </citation>
    <scope>NUCLEOTIDE SEQUENCE</scope>
    <source>
        <strain evidence="3">ECLA1</strain>
    </source>
</reference>
<keyword evidence="4" id="KW-1185">Reference proteome</keyword>
<feature type="region of interest" description="Disordered" evidence="1">
    <location>
        <begin position="320"/>
        <end position="366"/>
    </location>
</feature>
<organism evidence="3 4">
    <name type="scientific">Elysia crispata</name>
    <name type="common">lettuce slug</name>
    <dbReference type="NCBI Taxonomy" id="231223"/>
    <lineage>
        <taxon>Eukaryota</taxon>
        <taxon>Metazoa</taxon>
        <taxon>Spiralia</taxon>
        <taxon>Lophotrochozoa</taxon>
        <taxon>Mollusca</taxon>
        <taxon>Gastropoda</taxon>
        <taxon>Heterobranchia</taxon>
        <taxon>Euthyneura</taxon>
        <taxon>Panpulmonata</taxon>
        <taxon>Sacoglossa</taxon>
        <taxon>Placobranchoidea</taxon>
        <taxon>Plakobranchidae</taxon>
        <taxon>Elysia</taxon>
    </lineage>
</organism>
<name>A0AAE0Y0E9_9GAST</name>